<dbReference type="InterPro" id="IPR013022">
    <property type="entry name" value="Xyl_isomerase-like_TIM-brl"/>
</dbReference>
<dbReference type="STRING" id="582680.RS86_03607"/>
<gene>
    <name evidence="3" type="primary">iolE_2</name>
    <name evidence="3" type="ORF">RS86_03607</name>
</gene>
<keyword evidence="3" id="KW-0456">Lyase</keyword>
<protein>
    <submittedName>
        <fullName evidence="3">Inosose dehydratase</fullName>
        <ecNumber evidence="3">4.2.1.44</ecNumber>
    </submittedName>
</protein>
<reference evidence="3 4" key="1">
    <citation type="submission" date="2015-02" db="EMBL/GenBank/DDBJ databases">
        <title>Draft genome sequences of ten Microbacterium spp. with emphasis on heavy metal contaminated environments.</title>
        <authorList>
            <person name="Corretto E."/>
        </authorList>
    </citation>
    <scope>NUCLEOTIDE SEQUENCE [LARGE SCALE GENOMIC DNA]</scope>
    <source>
        <strain evidence="3 4">ARN176</strain>
    </source>
</reference>
<dbReference type="Pfam" id="PF01261">
    <property type="entry name" value="AP_endonuc_2"/>
    <property type="match status" value="1"/>
</dbReference>
<dbReference type="AlphaFoldDB" id="A0A0F0LFL9"/>
<keyword evidence="4" id="KW-1185">Reference proteome</keyword>
<organism evidence="3 4">
    <name type="scientific">Microbacterium azadirachtae</name>
    <dbReference type="NCBI Taxonomy" id="582680"/>
    <lineage>
        <taxon>Bacteria</taxon>
        <taxon>Bacillati</taxon>
        <taxon>Actinomycetota</taxon>
        <taxon>Actinomycetes</taxon>
        <taxon>Micrococcales</taxon>
        <taxon>Microbacteriaceae</taxon>
        <taxon>Microbacterium</taxon>
    </lineage>
</organism>
<name>A0A0F0LFL9_9MICO</name>
<dbReference type="PANTHER" id="PTHR12110:SF53">
    <property type="entry name" value="BLR5974 PROTEIN"/>
    <property type="match status" value="1"/>
</dbReference>
<sequence length="316" mass="34863">MASLSSLTFSLNAIQWINVLSDPSDPDSPGLWRFADPTFVAEYPDVLAQIRNAGFDTTMMEVLDTQTLQSYARMIADAGLRVSPGYAQVPVGSAHGGRLEKGTFERAHWFDGVRRKAEESTYMGLSRIFLAAEVDYAAPRWEHPAVGYDFDQDRLDEQLELLDEAVDVLNAEGVRPGLHNHVGTLVETQQEYEYVLENIDASRLGAAFDIGHLEWAGIDARAVLEKWGDRVQDLHIKDIDLDVARRTREEGLSYEKATNLGLYREPGLGDLDLVGILGALPDGFDGTVLIEVDRASMDPGESATYTAGWLAEATKS</sequence>
<dbReference type="PANTHER" id="PTHR12110">
    <property type="entry name" value="HYDROXYPYRUVATE ISOMERASE"/>
    <property type="match status" value="1"/>
</dbReference>
<dbReference type="InterPro" id="IPR050312">
    <property type="entry name" value="IolE/XylAMocC-like"/>
</dbReference>
<evidence type="ECO:0000259" key="2">
    <source>
        <dbReference type="Pfam" id="PF01261"/>
    </source>
</evidence>
<keyword evidence="1" id="KW-0119">Carbohydrate metabolism</keyword>
<dbReference type="EC" id="4.2.1.44" evidence="3"/>
<dbReference type="InterPro" id="IPR036237">
    <property type="entry name" value="Xyl_isomerase-like_sf"/>
</dbReference>
<dbReference type="PATRIC" id="fig|582680.6.peg.3693"/>
<dbReference type="Proteomes" id="UP000033740">
    <property type="component" value="Unassembled WGS sequence"/>
</dbReference>
<proteinExistence type="predicted"/>
<dbReference type="EMBL" id="JYIX01000039">
    <property type="protein sequence ID" value="KJL31484.1"/>
    <property type="molecule type" value="Genomic_DNA"/>
</dbReference>
<dbReference type="GO" id="GO:0050114">
    <property type="term" value="F:myo-inosose-2 dehydratase activity"/>
    <property type="evidence" value="ECO:0007669"/>
    <property type="project" value="UniProtKB-EC"/>
</dbReference>
<evidence type="ECO:0000256" key="1">
    <source>
        <dbReference type="ARBA" id="ARBA00023277"/>
    </source>
</evidence>
<evidence type="ECO:0000313" key="4">
    <source>
        <dbReference type="Proteomes" id="UP000033740"/>
    </source>
</evidence>
<feature type="domain" description="Xylose isomerase-like TIM barrel" evidence="2">
    <location>
        <begin position="48"/>
        <end position="312"/>
    </location>
</feature>
<dbReference type="SUPFAM" id="SSF51658">
    <property type="entry name" value="Xylose isomerase-like"/>
    <property type="match status" value="1"/>
</dbReference>
<dbReference type="RefSeq" id="WP_052680364.1">
    <property type="nucleotide sequence ID" value="NZ_JYIX01000039.1"/>
</dbReference>
<comment type="caution">
    <text evidence="3">The sequence shown here is derived from an EMBL/GenBank/DDBJ whole genome shotgun (WGS) entry which is preliminary data.</text>
</comment>
<accession>A0A0F0LFL9</accession>
<evidence type="ECO:0000313" key="3">
    <source>
        <dbReference type="EMBL" id="KJL31484.1"/>
    </source>
</evidence>
<dbReference type="Gene3D" id="3.20.20.150">
    <property type="entry name" value="Divalent-metal-dependent TIM barrel enzymes"/>
    <property type="match status" value="1"/>
</dbReference>